<dbReference type="EMBL" id="FMTP01000004">
    <property type="protein sequence ID" value="SCW77712.1"/>
    <property type="molecule type" value="Genomic_DNA"/>
</dbReference>
<feature type="signal peptide" evidence="2">
    <location>
        <begin position="1"/>
        <end position="27"/>
    </location>
</feature>
<feature type="chain" id="PRO_5011694699" evidence="2">
    <location>
        <begin position="28"/>
        <end position="330"/>
    </location>
</feature>
<dbReference type="InterPro" id="IPR004682">
    <property type="entry name" value="TRAP_DctP"/>
</dbReference>
<dbReference type="GO" id="GO:0030288">
    <property type="term" value="C:outer membrane-bounded periplasmic space"/>
    <property type="evidence" value="ECO:0007669"/>
    <property type="project" value="InterPro"/>
</dbReference>
<evidence type="ECO:0000313" key="4">
    <source>
        <dbReference type="Proteomes" id="UP000198889"/>
    </source>
</evidence>
<evidence type="ECO:0000313" key="3">
    <source>
        <dbReference type="EMBL" id="SCW77712.1"/>
    </source>
</evidence>
<dbReference type="GO" id="GO:0030246">
    <property type="term" value="F:carbohydrate binding"/>
    <property type="evidence" value="ECO:0007669"/>
    <property type="project" value="TreeGrafter"/>
</dbReference>
<dbReference type="SUPFAM" id="SSF53850">
    <property type="entry name" value="Periplasmic binding protein-like II"/>
    <property type="match status" value="1"/>
</dbReference>
<keyword evidence="4" id="KW-1185">Reference proteome</keyword>
<dbReference type="Gene3D" id="3.40.190.170">
    <property type="entry name" value="Bacterial extracellular solute-binding protein, family 7"/>
    <property type="match status" value="1"/>
</dbReference>
<dbReference type="Pfam" id="PF03480">
    <property type="entry name" value="DctP"/>
    <property type="match status" value="1"/>
</dbReference>
<organism evidence="3 4">
    <name type="scientific">Ancylobacter rudongensis</name>
    <dbReference type="NCBI Taxonomy" id="177413"/>
    <lineage>
        <taxon>Bacteria</taxon>
        <taxon>Pseudomonadati</taxon>
        <taxon>Pseudomonadota</taxon>
        <taxon>Alphaproteobacteria</taxon>
        <taxon>Hyphomicrobiales</taxon>
        <taxon>Xanthobacteraceae</taxon>
        <taxon>Ancylobacter</taxon>
    </lineage>
</organism>
<keyword evidence="1 2" id="KW-0732">Signal</keyword>
<reference evidence="4" key="1">
    <citation type="submission" date="2016-10" db="EMBL/GenBank/DDBJ databases">
        <authorList>
            <person name="Varghese N."/>
            <person name="Submissions S."/>
        </authorList>
    </citation>
    <scope>NUCLEOTIDE SEQUENCE [LARGE SCALE GENOMIC DNA]</scope>
    <source>
        <strain evidence="4">CGMCC 1.1761</strain>
    </source>
</reference>
<dbReference type="RefSeq" id="WP_091440522.1">
    <property type="nucleotide sequence ID" value="NZ_FMTP01000004.1"/>
</dbReference>
<dbReference type="NCBIfam" id="TIGR00787">
    <property type="entry name" value="dctP"/>
    <property type="match status" value="1"/>
</dbReference>
<dbReference type="PANTHER" id="PTHR33376:SF2">
    <property type="entry name" value="DICARBOXYLATE-BINDING PERIPLASMIC PROTEIN"/>
    <property type="match status" value="1"/>
</dbReference>
<dbReference type="InterPro" id="IPR018389">
    <property type="entry name" value="DctP_fam"/>
</dbReference>
<dbReference type="PANTHER" id="PTHR33376">
    <property type="match status" value="1"/>
</dbReference>
<proteinExistence type="predicted"/>
<dbReference type="InterPro" id="IPR038404">
    <property type="entry name" value="TRAP_DctP_sf"/>
</dbReference>
<gene>
    <name evidence="3" type="ORF">SAMN05660859_2730</name>
</gene>
<dbReference type="AlphaFoldDB" id="A0A1G4T8H7"/>
<dbReference type="STRING" id="177413.SAMN05660859_2730"/>
<protein>
    <submittedName>
        <fullName evidence="3">Tripartite ATP-independent transporter solute receptor, DctP family</fullName>
    </submittedName>
</protein>
<name>A0A1G4T8H7_9HYPH</name>
<dbReference type="NCBIfam" id="NF037995">
    <property type="entry name" value="TRAP_S1"/>
    <property type="match status" value="1"/>
</dbReference>
<evidence type="ECO:0000256" key="2">
    <source>
        <dbReference type="SAM" id="SignalP"/>
    </source>
</evidence>
<dbReference type="PIRSF" id="PIRSF006470">
    <property type="entry name" value="DctB"/>
    <property type="match status" value="1"/>
</dbReference>
<dbReference type="CDD" id="cd13603">
    <property type="entry name" value="PBP2_TRAP_Siap_TeaA_like"/>
    <property type="match status" value="1"/>
</dbReference>
<sequence length="330" mass="35544">MTRRLTSSAVLAALALGAALFTAPASAQPLHLKIASPSPAGGFDTVMAQKIADKMKAKLGDQFTYELFDNATIGDEVVHMQQVRTGQIDMTPLGSDAVTLDPVWAVFDMPFIFADRAAVAKALDGPFGQELAASMREKAGLEVLAFGEIGFRQITNSVRPIKTPADFKGMKIRVPGSETRMLTFKTLGATPVNMNFGEVFLALQNKTIDGQENPLNDIVERSLNEVQPYISISNHVYTPVTFVMNARKFAALPDEQKAMLKEAALESAKEIRELGAVKDVELLAKLKAAGKNEIIEIDRASFVAASQPLYEQIGAIAGGTYAADLLKAVK</sequence>
<accession>A0A1G4T8H7</accession>
<dbReference type="GO" id="GO:0055085">
    <property type="term" value="P:transmembrane transport"/>
    <property type="evidence" value="ECO:0007669"/>
    <property type="project" value="InterPro"/>
</dbReference>
<keyword evidence="3" id="KW-0675">Receptor</keyword>
<evidence type="ECO:0000256" key="1">
    <source>
        <dbReference type="ARBA" id="ARBA00022729"/>
    </source>
</evidence>
<dbReference type="Proteomes" id="UP000198889">
    <property type="component" value="Unassembled WGS sequence"/>
</dbReference>